<gene>
    <name evidence="2" type="ORF">SAMN04488011_10231</name>
</gene>
<keyword evidence="1" id="KW-0732">Signal</keyword>
<dbReference type="Proteomes" id="UP000199372">
    <property type="component" value="Unassembled WGS sequence"/>
</dbReference>
<dbReference type="OrthoDB" id="7862810at2"/>
<evidence type="ECO:0000256" key="1">
    <source>
        <dbReference type="SAM" id="SignalP"/>
    </source>
</evidence>
<dbReference type="AlphaFoldDB" id="A0A1H8CQ79"/>
<feature type="chain" id="PRO_5011703304" evidence="1">
    <location>
        <begin position="23"/>
        <end position="152"/>
    </location>
</feature>
<name>A0A1H8CQ79_9RHOB</name>
<accession>A0A1H8CQ79</accession>
<proteinExistence type="predicted"/>
<protein>
    <submittedName>
        <fullName evidence="2">Uncharacterized protein</fullName>
    </submittedName>
</protein>
<sequence>MRTGVALIALSLALSPATPGVAQGLRDCDTFEANARNLVFPVDANTRSFANGAVRFITLDTGGEPACCSTHLMVLLPDPEEPFDICRLISHRDSLGFTGLSLDRADVGYDPARGLRVAIPGVVQDGSGPRPLTLTVGVNQQTGVVTADIAPR</sequence>
<evidence type="ECO:0000313" key="3">
    <source>
        <dbReference type="Proteomes" id="UP000199372"/>
    </source>
</evidence>
<reference evidence="3" key="1">
    <citation type="submission" date="2016-10" db="EMBL/GenBank/DDBJ databases">
        <authorList>
            <person name="Varghese N."/>
            <person name="Submissions S."/>
        </authorList>
    </citation>
    <scope>NUCLEOTIDE SEQUENCE [LARGE SCALE GENOMIC DNA]</scope>
    <source>
        <strain evidence="3">DSM 26893</strain>
    </source>
</reference>
<dbReference type="RefSeq" id="WP_091844429.1">
    <property type="nucleotide sequence ID" value="NZ_FOCM01000002.1"/>
</dbReference>
<dbReference type="EMBL" id="FOCM01000002">
    <property type="protein sequence ID" value="SEM97160.1"/>
    <property type="molecule type" value="Genomic_DNA"/>
</dbReference>
<feature type="signal peptide" evidence="1">
    <location>
        <begin position="1"/>
        <end position="22"/>
    </location>
</feature>
<evidence type="ECO:0000313" key="2">
    <source>
        <dbReference type="EMBL" id="SEM97160.1"/>
    </source>
</evidence>
<keyword evidence="3" id="KW-1185">Reference proteome</keyword>
<organism evidence="2 3">
    <name type="scientific">Palleronia pelagia</name>
    <dbReference type="NCBI Taxonomy" id="387096"/>
    <lineage>
        <taxon>Bacteria</taxon>
        <taxon>Pseudomonadati</taxon>
        <taxon>Pseudomonadota</taxon>
        <taxon>Alphaproteobacteria</taxon>
        <taxon>Rhodobacterales</taxon>
        <taxon>Roseobacteraceae</taxon>
        <taxon>Palleronia</taxon>
    </lineage>
</organism>